<comment type="caution">
    <text evidence="2">The sequence shown here is derived from an EMBL/GenBank/DDBJ whole genome shotgun (WGS) entry which is preliminary data.</text>
</comment>
<organism evidence="2 3">
    <name type="scientific">Oryzomonas sagensis</name>
    <dbReference type="NCBI Taxonomy" id="2603857"/>
    <lineage>
        <taxon>Bacteria</taxon>
        <taxon>Pseudomonadati</taxon>
        <taxon>Thermodesulfobacteriota</taxon>
        <taxon>Desulfuromonadia</taxon>
        <taxon>Geobacterales</taxon>
        <taxon>Geobacteraceae</taxon>
        <taxon>Oryzomonas</taxon>
    </lineage>
</organism>
<evidence type="ECO:0000313" key="2">
    <source>
        <dbReference type="EMBL" id="KAB0671718.1"/>
    </source>
</evidence>
<sequence>MKRLWILLAVVMLCAGCTSVGNLGMVTKSMGDPGALLRNGQQYKEIGPAAGEACRFFLLNVVPFGNSSFSAAVDEALEQSKGDALLNVTVSSSLYGFIPIYNIFSYTCTNVRGIAIKFEK</sequence>
<keyword evidence="3" id="KW-1185">Reference proteome</keyword>
<dbReference type="Proteomes" id="UP000798046">
    <property type="component" value="Unassembled WGS sequence"/>
</dbReference>
<evidence type="ECO:0008006" key="4">
    <source>
        <dbReference type="Google" id="ProtNLM"/>
    </source>
</evidence>
<accession>A0ABQ6TRP7</accession>
<evidence type="ECO:0000256" key="1">
    <source>
        <dbReference type="SAM" id="SignalP"/>
    </source>
</evidence>
<reference evidence="2 3" key="1">
    <citation type="journal article" date="2020" name="Microorganisms">
        <title>Description of Three Novel Members in the Family Geobacteraceae, Oryzomonas japonicum gen. nov., sp. nov., Oryzomonas sagensis sp. nov., and Oryzomonas ruber sp. nov.</title>
        <authorList>
            <person name="Xu Z."/>
            <person name="Masuda Y."/>
            <person name="Hayakawa C."/>
            <person name="Ushijima N."/>
            <person name="Kawano K."/>
            <person name="Shiratori Y."/>
            <person name="Senoo K."/>
            <person name="Itoh H."/>
        </authorList>
    </citation>
    <scope>NUCLEOTIDE SEQUENCE [LARGE SCALE GENOMIC DNA]</scope>
    <source>
        <strain evidence="2 3">Red100</strain>
    </source>
</reference>
<feature type="chain" id="PRO_5046850930" description="TRL-like family protein" evidence="1">
    <location>
        <begin position="21"/>
        <end position="120"/>
    </location>
</feature>
<protein>
    <recommendedName>
        <fullName evidence="4">TRL-like family protein</fullName>
    </recommendedName>
</protein>
<proteinExistence type="predicted"/>
<dbReference type="EMBL" id="VZRA01000001">
    <property type="protein sequence ID" value="KAB0671718.1"/>
    <property type="molecule type" value="Genomic_DNA"/>
</dbReference>
<feature type="signal peptide" evidence="1">
    <location>
        <begin position="1"/>
        <end position="20"/>
    </location>
</feature>
<name>A0ABQ6TRP7_9BACT</name>
<evidence type="ECO:0000313" key="3">
    <source>
        <dbReference type="Proteomes" id="UP000798046"/>
    </source>
</evidence>
<gene>
    <name evidence="2" type="ORF">F6V30_03830</name>
</gene>
<keyword evidence="1" id="KW-0732">Signal</keyword>
<dbReference type="RefSeq" id="WP_191965568.1">
    <property type="nucleotide sequence ID" value="NZ_VZRA01000001.1"/>
</dbReference>